<organism evidence="2 3">
    <name type="scientific">Pelagerythrobacter rhizovicinus</name>
    <dbReference type="NCBI Taxonomy" id="2268576"/>
    <lineage>
        <taxon>Bacteria</taxon>
        <taxon>Pseudomonadati</taxon>
        <taxon>Pseudomonadota</taxon>
        <taxon>Alphaproteobacteria</taxon>
        <taxon>Sphingomonadales</taxon>
        <taxon>Erythrobacteraceae</taxon>
        <taxon>Pelagerythrobacter</taxon>
    </lineage>
</organism>
<sequence length="75" mass="7421">MTRSALLAFPLLLAACEPADNEPGPGGVTVGEAKALDEAAEMLDQQRLPPAAPDEGAETPSSPAATPTAEPAPAG</sequence>
<evidence type="ECO:0000313" key="2">
    <source>
        <dbReference type="EMBL" id="RXZ64454.1"/>
    </source>
</evidence>
<protein>
    <submittedName>
        <fullName evidence="2">Uncharacterized protein</fullName>
    </submittedName>
</protein>
<comment type="caution">
    <text evidence="2">The sequence shown here is derived from an EMBL/GenBank/DDBJ whole genome shotgun (WGS) entry which is preliminary data.</text>
</comment>
<accession>A0A4Q2KH61</accession>
<gene>
    <name evidence="2" type="ORF">ETX26_11200</name>
</gene>
<dbReference type="EMBL" id="SDPV01000002">
    <property type="protein sequence ID" value="RXZ64454.1"/>
    <property type="molecule type" value="Genomic_DNA"/>
</dbReference>
<proteinExistence type="predicted"/>
<keyword evidence="3" id="KW-1185">Reference proteome</keyword>
<feature type="compositionally biased region" description="Low complexity" evidence="1">
    <location>
        <begin position="58"/>
        <end position="75"/>
    </location>
</feature>
<feature type="region of interest" description="Disordered" evidence="1">
    <location>
        <begin position="19"/>
        <end position="75"/>
    </location>
</feature>
<dbReference type="RefSeq" id="WP_129524763.1">
    <property type="nucleotide sequence ID" value="NZ_SDPV01000002.1"/>
</dbReference>
<dbReference type="PROSITE" id="PS51257">
    <property type="entry name" value="PROKAR_LIPOPROTEIN"/>
    <property type="match status" value="1"/>
</dbReference>
<reference evidence="2 3" key="1">
    <citation type="submission" date="2019-01" db="EMBL/GenBank/DDBJ databases">
        <title>Altererythrobacter rhizovicinus sp. nov., isolated from the rhizosphere soil of Haloxylon ammodendron.</title>
        <authorList>
            <person name="Li H.-P."/>
            <person name="Gou J.-Y."/>
            <person name="Yao D."/>
            <person name="Han Q.-Q."/>
            <person name="Shao K.-Z."/>
            <person name="Zhao Q."/>
            <person name="Zhang J.-L."/>
        </authorList>
    </citation>
    <scope>NUCLEOTIDE SEQUENCE [LARGE SCALE GENOMIC DNA]</scope>
    <source>
        <strain evidence="2 3">AY-3R</strain>
    </source>
</reference>
<evidence type="ECO:0000313" key="3">
    <source>
        <dbReference type="Proteomes" id="UP000293623"/>
    </source>
</evidence>
<dbReference type="AlphaFoldDB" id="A0A4Q2KH61"/>
<dbReference type="Proteomes" id="UP000293623">
    <property type="component" value="Unassembled WGS sequence"/>
</dbReference>
<name>A0A4Q2KH61_9SPHN</name>
<evidence type="ECO:0000256" key="1">
    <source>
        <dbReference type="SAM" id="MobiDB-lite"/>
    </source>
</evidence>
<dbReference type="OrthoDB" id="7429203at2"/>